<protein>
    <submittedName>
        <fullName evidence="10">Aldehyde:ferredoxin oxidoreductase</fullName>
    </submittedName>
</protein>
<evidence type="ECO:0000256" key="3">
    <source>
        <dbReference type="ARBA" id="ARBA00022485"/>
    </source>
</evidence>
<comment type="cofactor">
    <cofactor evidence="1">
        <name>[4Fe-4S] cluster</name>
        <dbReference type="ChEBI" id="CHEBI:49883"/>
    </cofactor>
</comment>
<evidence type="ECO:0000256" key="6">
    <source>
        <dbReference type="ARBA" id="ARBA00023004"/>
    </source>
</evidence>
<reference evidence="10 11" key="1">
    <citation type="submission" date="2019-07" db="EMBL/GenBank/DDBJ databases">
        <title>Genomic Encyclopedia of Archaeal and Bacterial Type Strains, Phase II (KMG-II): from individual species to whole genera.</title>
        <authorList>
            <person name="Goeker M."/>
        </authorList>
    </citation>
    <scope>NUCLEOTIDE SEQUENCE [LARGE SCALE GENOMIC DNA]</scope>
    <source>
        <strain evidence="10 11">ATCC BAA-1139</strain>
    </source>
</reference>
<dbReference type="InterPro" id="IPR001203">
    <property type="entry name" value="OxRdtase_Ald_Fedxn_C"/>
</dbReference>
<gene>
    <name evidence="10" type="ORF">JN12_03042</name>
</gene>
<dbReference type="InterPro" id="IPR013983">
    <property type="entry name" value="Ald_Fedxn_OxRdtase_N"/>
</dbReference>
<dbReference type="AlphaFoldDB" id="A0A562VHR8"/>
<dbReference type="Pfam" id="PF01314">
    <property type="entry name" value="AFOR_C"/>
    <property type="match status" value="1"/>
</dbReference>
<dbReference type="OrthoDB" id="9763894at2"/>
<organism evidence="10 11">
    <name type="scientific">Geobacter argillaceus</name>
    <dbReference type="NCBI Taxonomy" id="345631"/>
    <lineage>
        <taxon>Bacteria</taxon>
        <taxon>Pseudomonadati</taxon>
        <taxon>Thermodesulfobacteriota</taxon>
        <taxon>Desulfuromonadia</taxon>
        <taxon>Geobacterales</taxon>
        <taxon>Geobacteraceae</taxon>
        <taxon>Geobacter</taxon>
    </lineage>
</organism>
<dbReference type="GO" id="GO:0009055">
    <property type="term" value="F:electron transfer activity"/>
    <property type="evidence" value="ECO:0007669"/>
    <property type="project" value="InterPro"/>
</dbReference>
<sequence length="657" mass="73612">MRYTETGFDLEVDLTKGNIERVATSQELTGRYLGGQGTAAQILWDRVPPEVDPLSPNNLLIFSAGLLDGAPVPGANRTSISTISPQSNLYINSGLGGFFGPELKQAGYDKIVIRGKSDNLVYLWIHNNKVEIRDAGHLQGKNALETAALIRQELKDPMIQVAAIGLAGENRVFQASIEHANSSASRGVGVVMGDKRLKAIAVRGSRDIPVARPAELFERCNRQYGDVYDNPHCGDVFLKEADDSWHVSHLGWRNPPNGFWSEETTRELAVRVERDHMSYQWENYSQEMEEVHETIVEKSEIVRGTGCFNCPKNCHLVVSLPGERIYFLKNYSRLAYAMAAYPDLKLNYDVLSAMQNYGLDEFAIPQVVDFVVTLLQAGILTDADLPEFPADSSGRFLYLLEKIARREGVGDALANGLYQAARTIGKGAEAYERSAKKIEQLPVRLQEANYPHFLMYAVGDKMNITQIEGSFPQIPIPDRKEREAFVAQWDAAPERFKKWFLDWEPGEQLSIEAAVNIVDWNEAMHFSDEALGICPFLSSFRGQYGGHPSYHLHNLPTYISLATGEELDAEGLEAIAKRTRLLVRAINVRRGLRSSEDKVPQELWENRNPELEQQHLDAYYAFKGWTPEGIPTRETLVSAGLEYVSRDFAARGILTDN</sequence>
<dbReference type="GO" id="GO:0051539">
    <property type="term" value="F:4 iron, 4 sulfur cluster binding"/>
    <property type="evidence" value="ECO:0007669"/>
    <property type="project" value="UniProtKB-KW"/>
</dbReference>
<evidence type="ECO:0000256" key="4">
    <source>
        <dbReference type="ARBA" id="ARBA00022723"/>
    </source>
</evidence>
<dbReference type="Gene3D" id="1.10.569.10">
    <property type="entry name" value="Aldehyde Ferredoxin Oxidoreductase Protein, subunit A, domain 2"/>
    <property type="match status" value="1"/>
</dbReference>
<dbReference type="InterPro" id="IPR013984">
    <property type="entry name" value="Ald_Fedxn_OxRdtase_dom2"/>
</dbReference>
<name>A0A562VHR8_9BACT</name>
<dbReference type="SMART" id="SM00790">
    <property type="entry name" value="AFOR_N"/>
    <property type="match status" value="1"/>
</dbReference>
<keyword evidence="5" id="KW-0560">Oxidoreductase</keyword>
<comment type="caution">
    <text evidence="10">The sequence shown here is derived from an EMBL/GenBank/DDBJ whole genome shotgun (WGS) entry which is preliminary data.</text>
</comment>
<dbReference type="InterPro" id="IPR036021">
    <property type="entry name" value="Tungsten_al_ferr_oxy-like_C"/>
</dbReference>
<dbReference type="EMBL" id="VLLN01000021">
    <property type="protein sequence ID" value="TWJ17503.1"/>
    <property type="molecule type" value="Genomic_DNA"/>
</dbReference>
<evidence type="ECO:0000256" key="7">
    <source>
        <dbReference type="ARBA" id="ARBA00023014"/>
    </source>
</evidence>
<comment type="cofactor">
    <cofactor evidence="8">
        <name>tungstopterin</name>
        <dbReference type="ChEBI" id="CHEBI:30402"/>
    </cofactor>
</comment>
<dbReference type="RefSeq" id="WP_145024273.1">
    <property type="nucleotide sequence ID" value="NZ_VLLN01000021.1"/>
</dbReference>
<dbReference type="InterPro" id="IPR036503">
    <property type="entry name" value="Ald_Fedxn_OxRdtase_N_sf"/>
</dbReference>
<evidence type="ECO:0000313" key="10">
    <source>
        <dbReference type="EMBL" id="TWJ17503.1"/>
    </source>
</evidence>
<keyword evidence="6" id="KW-0408">Iron</keyword>
<comment type="similarity">
    <text evidence="2">Belongs to the AOR/FOR family.</text>
</comment>
<evidence type="ECO:0000256" key="2">
    <source>
        <dbReference type="ARBA" id="ARBA00011032"/>
    </source>
</evidence>
<dbReference type="PANTHER" id="PTHR30038:SF0">
    <property type="entry name" value="TUNGSTEN-CONTAINING ALDEHYDE FERREDOXIN OXIDOREDUCTASE"/>
    <property type="match status" value="1"/>
</dbReference>
<dbReference type="GO" id="GO:0016625">
    <property type="term" value="F:oxidoreductase activity, acting on the aldehyde or oxo group of donors, iron-sulfur protein as acceptor"/>
    <property type="evidence" value="ECO:0007669"/>
    <property type="project" value="InterPro"/>
</dbReference>
<dbReference type="Proteomes" id="UP000319449">
    <property type="component" value="Unassembled WGS sequence"/>
</dbReference>
<dbReference type="Pfam" id="PF02730">
    <property type="entry name" value="AFOR_N"/>
    <property type="match status" value="1"/>
</dbReference>
<dbReference type="InterPro" id="IPR013985">
    <property type="entry name" value="Ald_Fedxn_OxRdtase_dom3"/>
</dbReference>
<keyword evidence="4" id="KW-0479">Metal-binding</keyword>
<dbReference type="SUPFAM" id="SSF56228">
    <property type="entry name" value="Aldehyde ferredoxin oxidoreductase, N-terminal domain"/>
    <property type="match status" value="1"/>
</dbReference>
<dbReference type="Gene3D" id="1.10.599.10">
    <property type="entry name" value="Aldehyde Ferredoxin Oxidoreductase Protein, subunit A, domain 3"/>
    <property type="match status" value="1"/>
</dbReference>
<dbReference type="PANTHER" id="PTHR30038">
    <property type="entry name" value="ALDEHYDE FERREDOXIN OXIDOREDUCTASE"/>
    <property type="match status" value="1"/>
</dbReference>
<dbReference type="GO" id="GO:0046872">
    <property type="term" value="F:metal ion binding"/>
    <property type="evidence" value="ECO:0007669"/>
    <property type="project" value="UniProtKB-KW"/>
</dbReference>
<evidence type="ECO:0000313" key="11">
    <source>
        <dbReference type="Proteomes" id="UP000319449"/>
    </source>
</evidence>
<accession>A0A562VHR8</accession>
<dbReference type="SUPFAM" id="SSF48310">
    <property type="entry name" value="Aldehyde ferredoxin oxidoreductase, C-terminal domains"/>
    <property type="match status" value="1"/>
</dbReference>
<keyword evidence="3" id="KW-0004">4Fe-4S</keyword>
<dbReference type="Gene3D" id="3.60.9.10">
    <property type="entry name" value="Aldehyde ferredoxin oxidoreductase, N-terminal domain"/>
    <property type="match status" value="1"/>
</dbReference>
<proteinExistence type="inferred from homology"/>
<evidence type="ECO:0000256" key="1">
    <source>
        <dbReference type="ARBA" id="ARBA00001966"/>
    </source>
</evidence>
<keyword evidence="7" id="KW-0411">Iron-sulfur</keyword>
<evidence type="ECO:0000256" key="8">
    <source>
        <dbReference type="ARBA" id="ARBA00049934"/>
    </source>
</evidence>
<feature type="domain" description="Aldehyde ferredoxin oxidoreductase N-terminal" evidence="9">
    <location>
        <begin position="8"/>
        <end position="206"/>
    </location>
</feature>
<evidence type="ECO:0000256" key="5">
    <source>
        <dbReference type="ARBA" id="ARBA00023002"/>
    </source>
</evidence>
<dbReference type="InterPro" id="IPR051919">
    <property type="entry name" value="W-dependent_AOR"/>
</dbReference>
<keyword evidence="11" id="KW-1185">Reference proteome</keyword>
<evidence type="ECO:0000259" key="9">
    <source>
        <dbReference type="SMART" id="SM00790"/>
    </source>
</evidence>